<protein>
    <submittedName>
        <fullName evidence="1">Uncharacterized protein</fullName>
    </submittedName>
</protein>
<dbReference type="EMBL" id="BGZK01000471">
    <property type="protein sequence ID" value="GBP45750.1"/>
    <property type="molecule type" value="Genomic_DNA"/>
</dbReference>
<keyword evidence="2" id="KW-1185">Reference proteome</keyword>
<evidence type="ECO:0000313" key="2">
    <source>
        <dbReference type="Proteomes" id="UP000299102"/>
    </source>
</evidence>
<reference evidence="1 2" key="1">
    <citation type="journal article" date="2019" name="Commun. Biol.">
        <title>The bagworm genome reveals a unique fibroin gene that provides high tensile strength.</title>
        <authorList>
            <person name="Kono N."/>
            <person name="Nakamura H."/>
            <person name="Ohtoshi R."/>
            <person name="Tomita M."/>
            <person name="Numata K."/>
            <person name="Arakawa K."/>
        </authorList>
    </citation>
    <scope>NUCLEOTIDE SEQUENCE [LARGE SCALE GENOMIC DNA]</scope>
</reference>
<sequence>MFLSRLRNAKKGKVFVSLYMYSRAPPQRSACEACNKKRNTKKKPDPVKVVVGRLVELNASNASTVGIRLQPSRPKQVIHHQLSRMHSHAEVISLKESPVEQVTRRQRAAFSPIGEAATTFELTA</sequence>
<proteinExistence type="predicted"/>
<organism evidence="1 2">
    <name type="scientific">Eumeta variegata</name>
    <name type="common">Bagworm moth</name>
    <name type="synonym">Eumeta japonica</name>
    <dbReference type="NCBI Taxonomy" id="151549"/>
    <lineage>
        <taxon>Eukaryota</taxon>
        <taxon>Metazoa</taxon>
        <taxon>Ecdysozoa</taxon>
        <taxon>Arthropoda</taxon>
        <taxon>Hexapoda</taxon>
        <taxon>Insecta</taxon>
        <taxon>Pterygota</taxon>
        <taxon>Neoptera</taxon>
        <taxon>Endopterygota</taxon>
        <taxon>Lepidoptera</taxon>
        <taxon>Glossata</taxon>
        <taxon>Ditrysia</taxon>
        <taxon>Tineoidea</taxon>
        <taxon>Psychidae</taxon>
        <taxon>Oiketicinae</taxon>
        <taxon>Eumeta</taxon>
    </lineage>
</organism>
<comment type="caution">
    <text evidence="1">The sequence shown here is derived from an EMBL/GenBank/DDBJ whole genome shotgun (WGS) entry which is preliminary data.</text>
</comment>
<dbReference type="AlphaFoldDB" id="A0A4C1W4E8"/>
<gene>
    <name evidence="1" type="ORF">EVAR_76055_1</name>
</gene>
<name>A0A4C1W4E8_EUMVA</name>
<dbReference type="Proteomes" id="UP000299102">
    <property type="component" value="Unassembled WGS sequence"/>
</dbReference>
<evidence type="ECO:0000313" key="1">
    <source>
        <dbReference type="EMBL" id="GBP45750.1"/>
    </source>
</evidence>
<accession>A0A4C1W4E8</accession>